<comment type="caution">
    <text evidence="2">The sequence shown here is derived from an EMBL/GenBank/DDBJ whole genome shotgun (WGS) entry which is preliminary data.</text>
</comment>
<feature type="transmembrane region" description="Helical" evidence="1">
    <location>
        <begin position="83"/>
        <end position="100"/>
    </location>
</feature>
<keyword evidence="1" id="KW-0812">Transmembrane</keyword>
<dbReference type="EMBL" id="NEXC01000005">
    <property type="protein sequence ID" value="PSN84280.1"/>
    <property type="molecule type" value="Genomic_DNA"/>
</dbReference>
<dbReference type="PANTHER" id="PTHR31303">
    <property type="entry name" value="CTP-DEPENDENT DIACYLGLYCEROL KINASE 1"/>
    <property type="match status" value="1"/>
</dbReference>
<keyword evidence="1" id="KW-1133">Transmembrane helix</keyword>
<feature type="transmembrane region" description="Helical" evidence="1">
    <location>
        <begin position="152"/>
        <end position="170"/>
    </location>
</feature>
<protein>
    <recommendedName>
        <fullName evidence="4">Phosphatidate cytidylyltransferase</fullName>
    </recommendedName>
</protein>
<dbReference type="PANTHER" id="PTHR31303:SF1">
    <property type="entry name" value="CTP-DEPENDENT DIACYLGLYCEROL KINASE 1"/>
    <property type="match status" value="1"/>
</dbReference>
<gene>
    <name evidence="2" type="ORF">B9Q01_01705</name>
</gene>
<keyword evidence="1" id="KW-0472">Membrane</keyword>
<dbReference type="InterPro" id="IPR037997">
    <property type="entry name" value="Dgk1-like"/>
</dbReference>
<feature type="transmembrane region" description="Helical" evidence="1">
    <location>
        <begin position="191"/>
        <end position="218"/>
    </location>
</feature>
<dbReference type="GO" id="GO:0004143">
    <property type="term" value="F:ATP-dependent diacylglycerol kinase activity"/>
    <property type="evidence" value="ECO:0007669"/>
    <property type="project" value="InterPro"/>
</dbReference>
<sequence length="248" mass="26522">MKQRMYTDLFVLLGILSLSLVGSAFLPQAENALTIFLSIFALVSTKDLSKVIGSEENVILRKVPHVVGGSIIATSIMISKTKIAIALTVAATIGYVFLILHSKKGGDGLVEDWATRFGLMKKQENRVLHLSSPLWAFLAFSLLYMFAQKDAAIAGVLSLTFGDTAAAVVGSRGRTVLRLNPRKTLEGSSAMLVVSFVSIYLISFKLLPSAFTAIAATLTEALPTPLDDNFVIPIVAAVVFTLCATLIG</sequence>
<dbReference type="AlphaFoldDB" id="A0A2R6AD07"/>
<accession>A0A2R6AD07</accession>
<feature type="transmembrane region" description="Helical" evidence="1">
    <location>
        <begin position="127"/>
        <end position="146"/>
    </location>
</feature>
<name>A0A2R6AD07_9ARCH</name>
<evidence type="ECO:0000313" key="3">
    <source>
        <dbReference type="Proteomes" id="UP000240880"/>
    </source>
</evidence>
<proteinExistence type="predicted"/>
<organism evidence="2 3">
    <name type="scientific">Candidatus Marsarchaeota G1 archaeon OSP_D</name>
    <dbReference type="NCBI Taxonomy" id="1978155"/>
    <lineage>
        <taxon>Archaea</taxon>
        <taxon>Candidatus Marsarchaeota</taxon>
        <taxon>Candidatus Marsarchaeota group 1</taxon>
    </lineage>
</organism>
<reference evidence="2 3" key="1">
    <citation type="submission" date="2017-04" db="EMBL/GenBank/DDBJ databases">
        <title>Novel microbial lineages endemic to geothermal iron-oxide mats fill important gaps in the evolutionary history of Archaea.</title>
        <authorList>
            <person name="Jay Z.J."/>
            <person name="Beam J.P."/>
            <person name="Dlakic M."/>
            <person name="Rusch D.B."/>
            <person name="Kozubal M.A."/>
            <person name="Inskeep W.P."/>
        </authorList>
    </citation>
    <scope>NUCLEOTIDE SEQUENCE [LARGE SCALE GENOMIC DNA]</scope>
    <source>
        <strain evidence="2">OSP_D</strain>
    </source>
</reference>
<evidence type="ECO:0000313" key="2">
    <source>
        <dbReference type="EMBL" id="PSN84280.1"/>
    </source>
</evidence>
<evidence type="ECO:0000256" key="1">
    <source>
        <dbReference type="SAM" id="Phobius"/>
    </source>
</evidence>
<feature type="transmembrane region" description="Helical" evidence="1">
    <location>
        <begin position="230"/>
        <end position="247"/>
    </location>
</feature>
<dbReference type="Proteomes" id="UP000240880">
    <property type="component" value="Unassembled WGS sequence"/>
</dbReference>
<evidence type="ECO:0008006" key="4">
    <source>
        <dbReference type="Google" id="ProtNLM"/>
    </source>
</evidence>